<dbReference type="PROSITE" id="PS51201">
    <property type="entry name" value="RCK_N"/>
    <property type="match status" value="1"/>
</dbReference>
<comment type="caution">
    <text evidence="3">The sequence shown here is derived from an EMBL/GenBank/DDBJ whole genome shotgun (WGS) entry which is preliminary data.</text>
</comment>
<evidence type="ECO:0000313" key="4">
    <source>
        <dbReference type="Proteomes" id="UP000003764"/>
    </source>
</evidence>
<reference evidence="3 4" key="1">
    <citation type="submission" date="2010-04" db="EMBL/GenBank/DDBJ databases">
        <authorList>
            <person name="Muzny D."/>
            <person name="Qin X."/>
            <person name="Deng J."/>
            <person name="Jiang H."/>
            <person name="Liu Y."/>
            <person name="Qu J."/>
            <person name="Song X.-Z."/>
            <person name="Zhang L."/>
            <person name="Thornton R."/>
            <person name="Coyle M."/>
            <person name="Francisco L."/>
            <person name="Jackson L."/>
            <person name="Javaid M."/>
            <person name="Korchina V."/>
            <person name="Kovar C."/>
            <person name="Mata R."/>
            <person name="Mathew T."/>
            <person name="Ngo R."/>
            <person name="Nguyen L."/>
            <person name="Nguyen N."/>
            <person name="Okwuonu G."/>
            <person name="Ongeri F."/>
            <person name="Pham C."/>
            <person name="Simmons D."/>
            <person name="Wilczek-Boney K."/>
            <person name="Hale W."/>
            <person name="Jakkamsetti A."/>
            <person name="Pham P."/>
            <person name="Ruth R."/>
            <person name="San Lucas F."/>
            <person name="Warren J."/>
            <person name="Zhang J."/>
            <person name="Zhao Z."/>
            <person name="Zhou C."/>
            <person name="Zhu D."/>
            <person name="Lee S."/>
            <person name="Bess C."/>
            <person name="Blankenburg K."/>
            <person name="Forbes L."/>
            <person name="Fu Q."/>
            <person name="Gubbala S."/>
            <person name="Hirani K."/>
            <person name="Jayaseelan J.C."/>
            <person name="Lara F."/>
            <person name="Munidasa M."/>
            <person name="Palculict T."/>
            <person name="Patil S."/>
            <person name="Pu L.-L."/>
            <person name="Saada N."/>
            <person name="Tang L."/>
            <person name="Weissenberger G."/>
            <person name="Zhu Y."/>
            <person name="Hemphill L."/>
            <person name="Shang Y."/>
            <person name="Youmans B."/>
            <person name="Ayvaz T."/>
            <person name="Ross M."/>
            <person name="Santibanez J."/>
            <person name="Aqrawi P."/>
            <person name="Gross S."/>
            <person name="Joshi V."/>
            <person name="Fowler G."/>
            <person name="Nazareth L."/>
            <person name="Reid J."/>
            <person name="Worley K."/>
            <person name="Petrosino J."/>
            <person name="Highlander S."/>
            <person name="Gibbs R."/>
            <person name="Gibbs R."/>
        </authorList>
    </citation>
    <scope>NUCLEOTIDE SEQUENCE [LARGE SCALE GENOMIC DNA]</scope>
    <source>
        <strain evidence="3 4">ATCC 11563</strain>
    </source>
</reference>
<dbReference type="InterPro" id="IPR003148">
    <property type="entry name" value="RCK_N"/>
</dbReference>
<organism evidence="3 4">
    <name type="scientific">Aerococcus viridans (strain ATCC 11563 / DSM 20340 / CCUG 4311 / JCM 20461 / NBRC 12219 / NCTC 8251 / M1)</name>
    <dbReference type="NCBI Taxonomy" id="655812"/>
    <lineage>
        <taxon>Bacteria</taxon>
        <taxon>Bacillati</taxon>
        <taxon>Bacillota</taxon>
        <taxon>Bacilli</taxon>
        <taxon>Lactobacillales</taxon>
        <taxon>Aerococcaceae</taxon>
        <taxon>Aerococcus</taxon>
    </lineage>
</organism>
<dbReference type="PANTHER" id="PTHR43833:SF7">
    <property type="entry name" value="KTR SYSTEM POTASSIUM UPTAKE PROTEIN C"/>
    <property type="match status" value="1"/>
</dbReference>
<protein>
    <submittedName>
        <fullName evidence="3">TrkA N-terminal domain protein</fullName>
    </submittedName>
</protein>
<dbReference type="EMBL" id="ADNT01000109">
    <property type="protein sequence ID" value="EFG48921.1"/>
    <property type="molecule type" value="Genomic_DNA"/>
</dbReference>
<sequence>MLKMGKMNLVGILGLGIFGSTIAKELSESGVEIIACDLDEKNVNRLDGYLTVGSVGDFTDIEYMRDLGFGQCDAIVISTGTNLEASVLGVINAKELGINHIICKVKNKTNRKVLEALGVNTIVQPEKESGIQIARRMIHYTIEEIINLDDETSLVEFRAPEEWVGKSLTSLNTRQRYDINIIGIRKRRREALTTTFPADYIIQADDIYVAIANTDKFEKADYLREIR</sequence>
<dbReference type="Pfam" id="PF02080">
    <property type="entry name" value="TrkA_C"/>
    <property type="match status" value="1"/>
</dbReference>
<dbReference type="InterPro" id="IPR006037">
    <property type="entry name" value="RCK_C"/>
</dbReference>
<evidence type="ECO:0000259" key="1">
    <source>
        <dbReference type="PROSITE" id="PS51201"/>
    </source>
</evidence>
<evidence type="ECO:0000259" key="2">
    <source>
        <dbReference type="PROSITE" id="PS51202"/>
    </source>
</evidence>
<feature type="domain" description="RCK C-terminal" evidence="2">
    <location>
        <begin position="140"/>
        <end position="226"/>
    </location>
</feature>
<dbReference type="PANTHER" id="PTHR43833">
    <property type="entry name" value="POTASSIUM CHANNEL PROTEIN 2-RELATED-RELATED"/>
    <property type="match status" value="1"/>
</dbReference>
<dbReference type="Gene3D" id="3.40.50.720">
    <property type="entry name" value="NAD(P)-binding Rossmann-like Domain"/>
    <property type="match status" value="1"/>
</dbReference>
<dbReference type="InterPro" id="IPR036721">
    <property type="entry name" value="RCK_C_sf"/>
</dbReference>
<gene>
    <name evidence="3" type="ORF">HMPREF0061_1722</name>
</gene>
<dbReference type="InterPro" id="IPR036291">
    <property type="entry name" value="NAD(P)-bd_dom_sf"/>
</dbReference>
<proteinExistence type="predicted"/>
<dbReference type="Gene3D" id="3.30.70.1450">
    <property type="entry name" value="Regulator of K+ conductance, C-terminal domain"/>
    <property type="match status" value="1"/>
</dbReference>
<dbReference type="InterPro" id="IPR050721">
    <property type="entry name" value="Trk_Ktr_HKT_K-transport"/>
</dbReference>
<name>A0ABN0A6Q8_AERVM</name>
<dbReference type="Pfam" id="PF02254">
    <property type="entry name" value="TrkA_N"/>
    <property type="match status" value="1"/>
</dbReference>
<feature type="domain" description="RCK N-terminal" evidence="1">
    <location>
        <begin position="7"/>
        <end position="135"/>
    </location>
</feature>
<keyword evidence="4" id="KW-1185">Reference proteome</keyword>
<dbReference type="SUPFAM" id="SSF116726">
    <property type="entry name" value="TrkA C-terminal domain-like"/>
    <property type="match status" value="1"/>
</dbReference>
<evidence type="ECO:0000313" key="3">
    <source>
        <dbReference type="EMBL" id="EFG48921.1"/>
    </source>
</evidence>
<dbReference type="PROSITE" id="PS51202">
    <property type="entry name" value="RCK_C"/>
    <property type="match status" value="1"/>
</dbReference>
<accession>A0ABN0A6Q8</accession>
<dbReference type="SUPFAM" id="SSF51735">
    <property type="entry name" value="NAD(P)-binding Rossmann-fold domains"/>
    <property type="match status" value="1"/>
</dbReference>
<dbReference type="Proteomes" id="UP000003764">
    <property type="component" value="Unassembled WGS sequence"/>
</dbReference>